<sequence length="262" mass="29238">MNWSEIPNAAPVSMPGLLAFMERWKPGSTRDFKAASSAQIAALASFYGGGEALPPVYRQFLATMGESLGDLTLTWGTTSISALLEDLEDRDRERRAPSRYLKFSIGEDDYNGRHPDDYFDLTRRTPDGADAALLRIHERHLLHGEAKAKRPFPNFSDLLRDVLVAKTALALRSESPPFFTFGRHLDVLPRVYALLRNLGFEPTELGASTSTIPLEAPRREAVALLLDPSDLSICLRFRARDDAEERRLVEIVEDHRSAIMGG</sequence>
<accession>A0ABT5BFR4</accession>
<evidence type="ECO:0008006" key="3">
    <source>
        <dbReference type="Google" id="ProtNLM"/>
    </source>
</evidence>
<reference evidence="1 2" key="1">
    <citation type="submission" date="2022-11" db="EMBL/GenBank/DDBJ databases">
        <title>Minimal conservation of predation-associated metabolite biosynthetic gene clusters underscores biosynthetic potential of Myxococcota including descriptions for ten novel species: Archangium lansinium sp. nov., Myxococcus landrumus sp. nov., Nannocystis bai.</title>
        <authorList>
            <person name="Ahearne A."/>
            <person name="Stevens C."/>
            <person name="Dowd S."/>
        </authorList>
    </citation>
    <scope>NUCLEOTIDE SEQUENCE [LARGE SCALE GENOMIC DNA]</scope>
    <source>
        <strain evidence="1 2">NCELM</strain>
    </source>
</reference>
<keyword evidence="2" id="KW-1185">Reference proteome</keyword>
<evidence type="ECO:0000313" key="1">
    <source>
        <dbReference type="EMBL" id="MDC0672979.1"/>
    </source>
</evidence>
<dbReference type="RefSeq" id="WP_272005296.1">
    <property type="nucleotide sequence ID" value="NZ_JAQNDN010000020.1"/>
</dbReference>
<protein>
    <recommendedName>
        <fullName evidence="3">Knr4/Smi1-like domain-containing protein</fullName>
    </recommendedName>
</protein>
<organism evidence="1 2">
    <name type="scientific">Nannocystis radixulma</name>
    <dbReference type="NCBI Taxonomy" id="2995305"/>
    <lineage>
        <taxon>Bacteria</taxon>
        <taxon>Pseudomonadati</taxon>
        <taxon>Myxococcota</taxon>
        <taxon>Polyangia</taxon>
        <taxon>Nannocystales</taxon>
        <taxon>Nannocystaceae</taxon>
        <taxon>Nannocystis</taxon>
    </lineage>
</organism>
<evidence type="ECO:0000313" key="2">
    <source>
        <dbReference type="Proteomes" id="UP001217838"/>
    </source>
</evidence>
<dbReference type="Proteomes" id="UP001217838">
    <property type="component" value="Unassembled WGS sequence"/>
</dbReference>
<proteinExistence type="predicted"/>
<comment type="caution">
    <text evidence="1">The sequence shown here is derived from an EMBL/GenBank/DDBJ whole genome shotgun (WGS) entry which is preliminary data.</text>
</comment>
<gene>
    <name evidence="1" type="ORF">POL58_34820</name>
</gene>
<dbReference type="EMBL" id="JAQNDN010000020">
    <property type="protein sequence ID" value="MDC0672979.1"/>
    <property type="molecule type" value="Genomic_DNA"/>
</dbReference>
<name>A0ABT5BFR4_9BACT</name>